<evidence type="ECO:0000259" key="1">
    <source>
        <dbReference type="Pfam" id="PF24714"/>
    </source>
</evidence>
<dbReference type="GO" id="GO:0008017">
    <property type="term" value="F:microtubule binding"/>
    <property type="evidence" value="ECO:0007669"/>
    <property type="project" value="InterPro"/>
</dbReference>
<dbReference type="InterPro" id="IPR033337">
    <property type="entry name" value="TORTIFOLIA1/SINE1-2"/>
</dbReference>
<dbReference type="InterPro" id="IPR057600">
    <property type="entry name" value="TORTIFOLIA1/SINE1-2_N"/>
</dbReference>
<dbReference type="Gene3D" id="1.25.10.10">
    <property type="entry name" value="Leucine-rich Repeat Variant"/>
    <property type="match status" value="1"/>
</dbReference>
<dbReference type="EMBL" id="JAKOGI010000025">
    <property type="protein sequence ID" value="KAJ8449151.1"/>
    <property type="molecule type" value="Genomic_DNA"/>
</dbReference>
<dbReference type="Pfam" id="PF24714">
    <property type="entry name" value="TOR1L1_N"/>
    <property type="match status" value="1"/>
</dbReference>
<dbReference type="PANTHER" id="PTHR31355:SF8">
    <property type="entry name" value="TORTIFOLIA1-LIKE PROTEIN 3"/>
    <property type="match status" value="1"/>
</dbReference>
<keyword evidence="3" id="KW-1185">Reference proteome</keyword>
<gene>
    <name evidence="2" type="ORF">Cgig2_004206</name>
</gene>
<dbReference type="InterPro" id="IPR016024">
    <property type="entry name" value="ARM-type_fold"/>
</dbReference>
<comment type="caution">
    <text evidence="2">The sequence shown here is derived from an EMBL/GenBank/DDBJ whole genome shotgun (WGS) entry which is preliminary data.</text>
</comment>
<dbReference type="PANTHER" id="PTHR31355">
    <property type="entry name" value="MICROTUBULE-ASSOCIATED PROTEIN TORTIFOLIA1"/>
    <property type="match status" value="1"/>
</dbReference>
<dbReference type="Proteomes" id="UP001153076">
    <property type="component" value="Unassembled WGS sequence"/>
</dbReference>
<evidence type="ECO:0000313" key="3">
    <source>
        <dbReference type="Proteomes" id="UP001153076"/>
    </source>
</evidence>
<dbReference type="AlphaFoldDB" id="A0A9Q1KUN7"/>
<protein>
    <recommendedName>
        <fullName evidence="1">TORTIFOLIA1/SINE1-2 N-terminal domain-containing protein</fullName>
    </recommendedName>
</protein>
<proteinExistence type="predicted"/>
<accession>A0A9Q1KUN7</accession>
<dbReference type="OrthoDB" id="1904066at2759"/>
<feature type="domain" description="TORTIFOLIA1/SINE1-2 N-terminal" evidence="1">
    <location>
        <begin position="13"/>
        <end position="179"/>
    </location>
</feature>
<dbReference type="InterPro" id="IPR011989">
    <property type="entry name" value="ARM-like"/>
</dbReference>
<dbReference type="SUPFAM" id="SSF48371">
    <property type="entry name" value="ARM repeat"/>
    <property type="match status" value="1"/>
</dbReference>
<dbReference type="GO" id="GO:0005874">
    <property type="term" value="C:microtubule"/>
    <property type="evidence" value="ECO:0007669"/>
    <property type="project" value="InterPro"/>
</dbReference>
<sequence length="220" mass="22893">MAPKQSSSSSSRDLRHRVLTYVTKLSDRDTHRQAVVELESIIPTLTGDAFSLFINSLSSTSTADRSAVRTAALRLLASLSAAHGRHLSPHLPKLIAAVVRRLRDPDSAVRSTAAAATAAFAANITNSPFSAILRPLADSLATEQDIAAQSAAAMCLSAAVDASPAPEIYQIVKLLPKFGNVHGGILEERGLGVQKGGGGGVEGDCGGGERFVVGAQSFLH</sequence>
<evidence type="ECO:0000313" key="2">
    <source>
        <dbReference type="EMBL" id="KAJ8449151.1"/>
    </source>
</evidence>
<name>A0A9Q1KUN7_9CARY</name>
<organism evidence="2 3">
    <name type="scientific">Carnegiea gigantea</name>
    <dbReference type="NCBI Taxonomy" id="171969"/>
    <lineage>
        <taxon>Eukaryota</taxon>
        <taxon>Viridiplantae</taxon>
        <taxon>Streptophyta</taxon>
        <taxon>Embryophyta</taxon>
        <taxon>Tracheophyta</taxon>
        <taxon>Spermatophyta</taxon>
        <taxon>Magnoliopsida</taxon>
        <taxon>eudicotyledons</taxon>
        <taxon>Gunneridae</taxon>
        <taxon>Pentapetalae</taxon>
        <taxon>Caryophyllales</taxon>
        <taxon>Cactineae</taxon>
        <taxon>Cactaceae</taxon>
        <taxon>Cactoideae</taxon>
        <taxon>Echinocereeae</taxon>
        <taxon>Carnegiea</taxon>
    </lineage>
</organism>
<reference evidence="2" key="1">
    <citation type="submission" date="2022-04" db="EMBL/GenBank/DDBJ databases">
        <title>Carnegiea gigantea Genome sequencing and assembly v2.</title>
        <authorList>
            <person name="Copetti D."/>
            <person name="Sanderson M.J."/>
            <person name="Burquez A."/>
            <person name="Wojciechowski M.F."/>
        </authorList>
    </citation>
    <scope>NUCLEOTIDE SEQUENCE</scope>
    <source>
        <strain evidence="2">SGP5-SGP5p</strain>
        <tissue evidence="2">Aerial part</tissue>
    </source>
</reference>